<evidence type="ECO:0000256" key="2">
    <source>
        <dbReference type="ARBA" id="ARBA00008914"/>
    </source>
</evidence>
<gene>
    <name evidence="11" type="primary">motB</name>
    <name evidence="11" type="ORF">G8O30_01580</name>
</gene>
<comment type="subcellular location">
    <subcellularLocation>
        <location evidence="1">Cell membrane</location>
        <topology evidence="1">Single-pass membrane protein</topology>
    </subcellularLocation>
</comment>
<evidence type="ECO:0000256" key="8">
    <source>
        <dbReference type="SAM" id="Coils"/>
    </source>
</evidence>
<keyword evidence="3" id="KW-1003">Cell membrane</keyword>
<keyword evidence="5 9" id="KW-1133">Transmembrane helix</keyword>
<keyword evidence="6 7" id="KW-0472">Membrane</keyword>
<dbReference type="PANTHER" id="PTHR30329:SF21">
    <property type="entry name" value="LIPOPROTEIN YIAD-RELATED"/>
    <property type="match status" value="1"/>
</dbReference>
<evidence type="ECO:0000256" key="6">
    <source>
        <dbReference type="ARBA" id="ARBA00023136"/>
    </source>
</evidence>
<dbReference type="Proteomes" id="UP000593626">
    <property type="component" value="Chromosome"/>
</dbReference>
<dbReference type="AlphaFoldDB" id="A0A7S8C976"/>
<dbReference type="InterPro" id="IPR006665">
    <property type="entry name" value="OmpA-like"/>
</dbReference>
<dbReference type="EMBL" id="CP049742">
    <property type="protein sequence ID" value="QPC45752.1"/>
    <property type="molecule type" value="Genomic_DNA"/>
</dbReference>
<keyword evidence="11" id="KW-0969">Cilium</keyword>
<dbReference type="NCBIfam" id="NF005831">
    <property type="entry name" value="PRK07734.1"/>
    <property type="match status" value="1"/>
</dbReference>
<dbReference type="InterPro" id="IPR050330">
    <property type="entry name" value="Bact_OuterMem_StrucFunc"/>
</dbReference>
<feature type="coiled-coil region" evidence="8">
    <location>
        <begin position="84"/>
        <end position="116"/>
    </location>
</feature>
<dbReference type="GO" id="GO:0005886">
    <property type="term" value="C:plasma membrane"/>
    <property type="evidence" value="ECO:0007669"/>
    <property type="project" value="UniProtKB-SubCell"/>
</dbReference>
<feature type="transmembrane region" description="Helical" evidence="9">
    <location>
        <begin position="21"/>
        <end position="41"/>
    </location>
</feature>
<dbReference type="KEGG" id="mcui:G8O30_01580"/>
<evidence type="ECO:0000256" key="3">
    <source>
        <dbReference type="ARBA" id="ARBA00022475"/>
    </source>
</evidence>
<evidence type="ECO:0000256" key="7">
    <source>
        <dbReference type="PROSITE-ProRule" id="PRU00473"/>
    </source>
</evidence>
<dbReference type="PROSITE" id="PS51123">
    <property type="entry name" value="OMPA_2"/>
    <property type="match status" value="1"/>
</dbReference>
<keyword evidence="4 9" id="KW-0812">Transmembrane</keyword>
<evidence type="ECO:0000313" key="12">
    <source>
        <dbReference type="Proteomes" id="UP000593626"/>
    </source>
</evidence>
<keyword evidence="11" id="KW-0966">Cell projection</keyword>
<evidence type="ECO:0000256" key="4">
    <source>
        <dbReference type="ARBA" id="ARBA00022692"/>
    </source>
</evidence>
<name>A0A7S8C976_9BACI</name>
<proteinExistence type="inferred from homology"/>
<evidence type="ECO:0000259" key="10">
    <source>
        <dbReference type="PROSITE" id="PS51123"/>
    </source>
</evidence>
<evidence type="ECO:0000256" key="9">
    <source>
        <dbReference type="SAM" id="Phobius"/>
    </source>
</evidence>
<protein>
    <submittedName>
        <fullName evidence="11">Flagellar motor protein MotB</fullName>
    </submittedName>
</protein>
<evidence type="ECO:0000256" key="5">
    <source>
        <dbReference type="ARBA" id="ARBA00022989"/>
    </source>
</evidence>
<dbReference type="Gene3D" id="3.30.1330.60">
    <property type="entry name" value="OmpA-like domain"/>
    <property type="match status" value="1"/>
</dbReference>
<keyword evidence="8" id="KW-0175">Coiled coil</keyword>
<organism evidence="11 12">
    <name type="scientific">Mangrovibacillus cuniculi</name>
    <dbReference type="NCBI Taxonomy" id="2593652"/>
    <lineage>
        <taxon>Bacteria</taxon>
        <taxon>Bacillati</taxon>
        <taxon>Bacillota</taxon>
        <taxon>Bacilli</taxon>
        <taxon>Bacillales</taxon>
        <taxon>Bacillaceae</taxon>
        <taxon>Mangrovibacillus</taxon>
    </lineage>
</organism>
<dbReference type="Pfam" id="PF00691">
    <property type="entry name" value="OmpA"/>
    <property type="match status" value="1"/>
</dbReference>
<dbReference type="CDD" id="cd07185">
    <property type="entry name" value="OmpA_C-like"/>
    <property type="match status" value="1"/>
</dbReference>
<dbReference type="SUPFAM" id="SSF103088">
    <property type="entry name" value="OmpA-like"/>
    <property type="match status" value="1"/>
</dbReference>
<sequence>MSMGKRRHKKHEHEHIDESWLIPYADLLTLLLALFIVLFASSQVDVEKLQKFSQTFNVIFDGGDGVMEQPTVSEPIIPEEEVPLDDLTDEEKMAEVEKDQEELRELQERLQNYINENGLDSQFSTELKSEGLLITIRDQVLFPSGSATVRKEDEVIANELAKLLVMDPPREIVISGHTDNVPIRNAQFDSNWELSVIRAVSFMEILLNNASLDPTLFSAKGFGEFTPIADNESVEGRAQNRRVEVLVRPRVVE</sequence>
<dbReference type="InterPro" id="IPR025713">
    <property type="entry name" value="MotB-like_N_dom"/>
</dbReference>
<accession>A0A7S8C976</accession>
<evidence type="ECO:0000313" key="11">
    <source>
        <dbReference type="EMBL" id="QPC45752.1"/>
    </source>
</evidence>
<keyword evidence="11" id="KW-0282">Flagellum</keyword>
<dbReference type="InterPro" id="IPR036737">
    <property type="entry name" value="OmpA-like_sf"/>
</dbReference>
<evidence type="ECO:0000256" key="1">
    <source>
        <dbReference type="ARBA" id="ARBA00004162"/>
    </source>
</evidence>
<reference evidence="11 12" key="1">
    <citation type="submission" date="2019-07" db="EMBL/GenBank/DDBJ databases">
        <title>Genome sequence of 2 isolates from Red Sea Mangroves.</title>
        <authorList>
            <person name="Sefrji F."/>
            <person name="Michoud G."/>
            <person name="Merlino G."/>
            <person name="Daffonchio D."/>
        </authorList>
    </citation>
    <scope>NUCLEOTIDE SEQUENCE [LARGE SCALE GENOMIC DNA]</scope>
    <source>
        <strain evidence="11 12">R1DC41</strain>
    </source>
</reference>
<feature type="domain" description="OmpA-like" evidence="10">
    <location>
        <begin position="129"/>
        <end position="251"/>
    </location>
</feature>
<dbReference type="PANTHER" id="PTHR30329">
    <property type="entry name" value="STATOR ELEMENT OF FLAGELLAR MOTOR COMPLEX"/>
    <property type="match status" value="1"/>
</dbReference>
<comment type="similarity">
    <text evidence="2">Belongs to the MotB family.</text>
</comment>
<keyword evidence="12" id="KW-1185">Reference proteome</keyword>
<dbReference type="Pfam" id="PF13677">
    <property type="entry name" value="MotB_plug"/>
    <property type="match status" value="1"/>
</dbReference>